<feature type="region of interest" description="Disordered" evidence="1">
    <location>
        <begin position="1"/>
        <end position="38"/>
    </location>
</feature>
<reference evidence="3" key="1">
    <citation type="submission" date="2013-01" db="EMBL/GenBank/DDBJ databases">
        <title>Draft Genome Sequence of a Mulberry Tree, Morus notabilis C.K. Schneid.</title>
        <authorList>
            <person name="He N."/>
            <person name="Zhao S."/>
        </authorList>
    </citation>
    <scope>NUCLEOTIDE SEQUENCE</scope>
</reference>
<proteinExistence type="predicted"/>
<evidence type="ECO:0000313" key="2">
    <source>
        <dbReference type="EMBL" id="EXC16651.1"/>
    </source>
</evidence>
<dbReference type="AlphaFoldDB" id="W9S867"/>
<accession>W9S867</accession>
<sequence length="74" mass="8397">MKSSPHRGMEVFDFKEPEENSESAVDKYDGKLKNPSSDDDDALKYEFLGFGTSLSPGDLRCSLLLRLVAWKIRE</sequence>
<dbReference type="EMBL" id="KE345799">
    <property type="protein sequence ID" value="EXC16651.1"/>
    <property type="molecule type" value="Genomic_DNA"/>
</dbReference>
<organism evidence="2 3">
    <name type="scientific">Morus notabilis</name>
    <dbReference type="NCBI Taxonomy" id="981085"/>
    <lineage>
        <taxon>Eukaryota</taxon>
        <taxon>Viridiplantae</taxon>
        <taxon>Streptophyta</taxon>
        <taxon>Embryophyta</taxon>
        <taxon>Tracheophyta</taxon>
        <taxon>Spermatophyta</taxon>
        <taxon>Magnoliopsida</taxon>
        <taxon>eudicotyledons</taxon>
        <taxon>Gunneridae</taxon>
        <taxon>Pentapetalae</taxon>
        <taxon>rosids</taxon>
        <taxon>fabids</taxon>
        <taxon>Rosales</taxon>
        <taxon>Moraceae</taxon>
        <taxon>Moreae</taxon>
        <taxon>Morus</taxon>
    </lineage>
</organism>
<protein>
    <submittedName>
        <fullName evidence="2">Uncharacterized protein</fullName>
    </submittedName>
</protein>
<keyword evidence="3" id="KW-1185">Reference proteome</keyword>
<name>W9S867_9ROSA</name>
<evidence type="ECO:0000256" key="1">
    <source>
        <dbReference type="SAM" id="MobiDB-lite"/>
    </source>
</evidence>
<feature type="compositionally biased region" description="Basic and acidic residues" evidence="1">
    <location>
        <begin position="7"/>
        <end position="32"/>
    </location>
</feature>
<dbReference type="Proteomes" id="UP000030645">
    <property type="component" value="Unassembled WGS sequence"/>
</dbReference>
<evidence type="ECO:0000313" key="3">
    <source>
        <dbReference type="Proteomes" id="UP000030645"/>
    </source>
</evidence>
<gene>
    <name evidence="2" type="ORF">L484_007696</name>
</gene>